<dbReference type="EMBL" id="JBCEZU010000045">
    <property type="protein sequence ID" value="KAK9536205.1"/>
    <property type="molecule type" value="Genomic_DNA"/>
</dbReference>
<evidence type="ECO:0000313" key="2">
    <source>
        <dbReference type="EMBL" id="KAK9536205.1"/>
    </source>
</evidence>
<comment type="caution">
    <text evidence="2">The sequence shown here is derived from an EMBL/GenBank/DDBJ whole genome shotgun (WGS) entry which is preliminary data.</text>
</comment>
<sequence>MARFVGDLFLLLVHSPFLAVCPSQARKKSGKNCERRKPCPMAETLCESERVSSTAVGRLQYFLILTAALRQTAVAPDLSLNWSSESLRRARQRTDILVRFASGLPGRGQALGQRRVPNT</sequence>
<reference evidence="2 3" key="1">
    <citation type="journal article" date="2024" name="Genome Biol. Evol.">
        <title>Chromosome-level genome assembly of the viviparous eelpout Zoarces viviparus.</title>
        <authorList>
            <person name="Fuhrmann N."/>
            <person name="Brasseur M.V."/>
            <person name="Bakowski C.E."/>
            <person name="Podsiadlowski L."/>
            <person name="Prost S."/>
            <person name="Krehenwinkel H."/>
            <person name="Mayer C."/>
        </authorList>
    </citation>
    <scope>NUCLEOTIDE SEQUENCE [LARGE SCALE GENOMIC DNA]</scope>
    <source>
        <tissue evidence="2">Liver</tissue>
    </source>
</reference>
<feature type="chain" id="PRO_5043564798" evidence="1">
    <location>
        <begin position="26"/>
        <end position="119"/>
    </location>
</feature>
<gene>
    <name evidence="2" type="ORF">VZT92_006011</name>
</gene>
<keyword evidence="1" id="KW-0732">Signal</keyword>
<organism evidence="2 3">
    <name type="scientific">Zoarces viviparus</name>
    <name type="common">Viviparous eelpout</name>
    <name type="synonym">Blennius viviparus</name>
    <dbReference type="NCBI Taxonomy" id="48416"/>
    <lineage>
        <taxon>Eukaryota</taxon>
        <taxon>Metazoa</taxon>
        <taxon>Chordata</taxon>
        <taxon>Craniata</taxon>
        <taxon>Vertebrata</taxon>
        <taxon>Euteleostomi</taxon>
        <taxon>Actinopterygii</taxon>
        <taxon>Neopterygii</taxon>
        <taxon>Teleostei</taxon>
        <taxon>Neoteleostei</taxon>
        <taxon>Acanthomorphata</taxon>
        <taxon>Eupercaria</taxon>
        <taxon>Perciformes</taxon>
        <taxon>Cottioidei</taxon>
        <taxon>Zoarcales</taxon>
        <taxon>Zoarcidae</taxon>
        <taxon>Zoarcinae</taxon>
        <taxon>Zoarces</taxon>
    </lineage>
</organism>
<evidence type="ECO:0000313" key="3">
    <source>
        <dbReference type="Proteomes" id="UP001488805"/>
    </source>
</evidence>
<dbReference type="AlphaFoldDB" id="A0AAW1FPV2"/>
<keyword evidence="3" id="KW-1185">Reference proteome</keyword>
<accession>A0AAW1FPV2</accession>
<proteinExistence type="predicted"/>
<dbReference type="Proteomes" id="UP001488805">
    <property type="component" value="Unassembled WGS sequence"/>
</dbReference>
<evidence type="ECO:0000256" key="1">
    <source>
        <dbReference type="SAM" id="SignalP"/>
    </source>
</evidence>
<name>A0AAW1FPV2_ZOAVI</name>
<protein>
    <submittedName>
        <fullName evidence="2">Uncharacterized protein</fullName>
    </submittedName>
</protein>
<feature type="signal peptide" evidence="1">
    <location>
        <begin position="1"/>
        <end position="25"/>
    </location>
</feature>